<dbReference type="Proteomes" id="UP001589605">
    <property type="component" value="Unassembled WGS sequence"/>
</dbReference>
<accession>A0ABV5F020</accession>
<comment type="caution">
    <text evidence="1">The sequence shown here is derived from an EMBL/GenBank/DDBJ whole genome shotgun (WGS) entry which is preliminary data.</text>
</comment>
<sequence>MTTKKPLKRHKSLQPLSRDHHHGLLLSWKIRTGFKKEIEIERIKVYADWFYISHLVPHFEMEEAHVFSILPEDHPLRKQAINEHKEIKELVSKTTDLEYNLNTLADVLEGHIRFEERVLFPEIQSIATPEEMEHIDDIHYEQNLKENTTDQFWK</sequence>
<evidence type="ECO:0000313" key="2">
    <source>
        <dbReference type="Proteomes" id="UP001589605"/>
    </source>
</evidence>
<keyword evidence="2" id="KW-1185">Reference proteome</keyword>
<protein>
    <submittedName>
        <fullName evidence="1">Hemerythrin domain-containing protein</fullName>
    </submittedName>
</protein>
<gene>
    <name evidence="1" type="ORF">ACFFVB_06810</name>
</gene>
<dbReference type="EMBL" id="JBHMEZ010000003">
    <property type="protein sequence ID" value="MFB9052788.1"/>
    <property type="molecule type" value="Genomic_DNA"/>
</dbReference>
<organism evidence="1 2">
    <name type="scientific">Formosa undariae</name>
    <dbReference type="NCBI Taxonomy" id="1325436"/>
    <lineage>
        <taxon>Bacteria</taxon>
        <taxon>Pseudomonadati</taxon>
        <taxon>Bacteroidota</taxon>
        <taxon>Flavobacteriia</taxon>
        <taxon>Flavobacteriales</taxon>
        <taxon>Flavobacteriaceae</taxon>
        <taxon>Formosa</taxon>
    </lineage>
</organism>
<reference evidence="1 2" key="1">
    <citation type="submission" date="2024-09" db="EMBL/GenBank/DDBJ databases">
        <authorList>
            <person name="Sun Q."/>
            <person name="Mori K."/>
        </authorList>
    </citation>
    <scope>NUCLEOTIDE SEQUENCE [LARGE SCALE GENOMIC DNA]</scope>
    <source>
        <strain evidence="1 2">CECT 8286</strain>
    </source>
</reference>
<dbReference type="Gene3D" id="1.20.120.520">
    <property type="entry name" value="nmb1532 protein domain like"/>
    <property type="match status" value="1"/>
</dbReference>
<proteinExistence type="predicted"/>
<evidence type="ECO:0000313" key="1">
    <source>
        <dbReference type="EMBL" id="MFB9052788.1"/>
    </source>
</evidence>
<name>A0ABV5F020_9FLAO</name>
<dbReference type="RefSeq" id="WP_382381966.1">
    <property type="nucleotide sequence ID" value="NZ_JBHMEZ010000003.1"/>
</dbReference>